<proteinExistence type="predicted"/>
<dbReference type="AlphaFoldDB" id="A0A6J1SFW6"/>
<dbReference type="Pfam" id="PF12937">
    <property type="entry name" value="F-box-like"/>
    <property type="match status" value="1"/>
</dbReference>
<gene>
    <name evidence="3" type="primary">LOC113207295</name>
</gene>
<dbReference type="Gene3D" id="3.80.10.10">
    <property type="entry name" value="Ribonuclease Inhibitor"/>
    <property type="match status" value="1"/>
</dbReference>
<dbReference type="SUPFAM" id="SSF81383">
    <property type="entry name" value="F-box domain"/>
    <property type="match status" value="1"/>
</dbReference>
<dbReference type="Gene3D" id="1.20.1280.50">
    <property type="match status" value="1"/>
</dbReference>
<accession>A0A6J1SFW6</accession>
<dbReference type="GeneID" id="113207295"/>
<name>A0A6J1SFW6_FRAOC</name>
<dbReference type="RefSeq" id="XP_026279588.1">
    <property type="nucleotide sequence ID" value="XM_026423803.2"/>
</dbReference>
<evidence type="ECO:0000313" key="2">
    <source>
        <dbReference type="Proteomes" id="UP000504606"/>
    </source>
</evidence>
<dbReference type="PROSITE" id="PS50181">
    <property type="entry name" value="FBOX"/>
    <property type="match status" value="1"/>
</dbReference>
<dbReference type="KEGG" id="foc:113207295"/>
<evidence type="ECO:0000259" key="1">
    <source>
        <dbReference type="PROSITE" id="PS50181"/>
    </source>
</evidence>
<keyword evidence="2" id="KW-1185">Reference proteome</keyword>
<dbReference type="InterPro" id="IPR036047">
    <property type="entry name" value="F-box-like_dom_sf"/>
</dbReference>
<protein>
    <submittedName>
        <fullName evidence="3">Uncharacterized protein LOC113207295</fullName>
    </submittedName>
</protein>
<reference evidence="3" key="1">
    <citation type="submission" date="2025-08" db="UniProtKB">
        <authorList>
            <consortium name="RefSeq"/>
        </authorList>
    </citation>
    <scope>IDENTIFICATION</scope>
    <source>
        <tissue evidence="3">Whole organism</tissue>
    </source>
</reference>
<dbReference type="Proteomes" id="UP000504606">
    <property type="component" value="Unplaced"/>
</dbReference>
<evidence type="ECO:0000313" key="3">
    <source>
        <dbReference type="RefSeq" id="XP_026279588.1"/>
    </source>
</evidence>
<dbReference type="InterPro" id="IPR032675">
    <property type="entry name" value="LRR_dom_sf"/>
</dbReference>
<organism evidence="2 3">
    <name type="scientific">Frankliniella occidentalis</name>
    <name type="common">Western flower thrips</name>
    <name type="synonym">Euthrips occidentalis</name>
    <dbReference type="NCBI Taxonomy" id="133901"/>
    <lineage>
        <taxon>Eukaryota</taxon>
        <taxon>Metazoa</taxon>
        <taxon>Ecdysozoa</taxon>
        <taxon>Arthropoda</taxon>
        <taxon>Hexapoda</taxon>
        <taxon>Insecta</taxon>
        <taxon>Pterygota</taxon>
        <taxon>Neoptera</taxon>
        <taxon>Paraneoptera</taxon>
        <taxon>Thysanoptera</taxon>
        <taxon>Terebrantia</taxon>
        <taxon>Thripoidea</taxon>
        <taxon>Thripidae</taxon>
        <taxon>Frankliniella</taxon>
    </lineage>
</organism>
<dbReference type="InterPro" id="IPR001810">
    <property type="entry name" value="F-box_dom"/>
</dbReference>
<feature type="domain" description="F-box" evidence="1">
    <location>
        <begin position="21"/>
        <end position="68"/>
    </location>
</feature>
<dbReference type="SUPFAM" id="SSF52047">
    <property type="entry name" value="RNI-like"/>
    <property type="match status" value="1"/>
</dbReference>
<sequence length="467" mass="52993">MSSTKKIHTDDETMEAIEEDKCLINRLPDEIMVLFLKKIDMDHLLNEVPRVCSRWSRLAQDKYVWKGRGLIFDEKQKDNETYVKDFVKTLNEVPYLSSLNLSKVPVEVVEAEEAANEDTSSWPTTKVINKKAGANFQRNIGLASLCCNTYFEGLLDLIIANRETLSSVMLHNVEVDKVGSWDQLENVKIKLSEIMKALIDLPCLKHLSLEFNEIWEFGDIEQWYEELDHIVYSSLLQMTSLKSLELIHAKPLIRSVPSPPPGSWKLSALEIEGESYFNDDLAALMVSAATSTLQVFRAGHNGGLKTMKALKQCQNLESLNLPCLKNLEHFKDLKKVHSLELYSLEEHSNPNSRVDEHFVSTAPLLGNLKNFTITATSNPANYCNLMQALINKCKEVQKFSLLEFYIFFQESPFVRLAPLTVKSIVGGAMPKLCTLEIKSYGCGDSKAVWEEPLKQLKEKRPALTVLF</sequence>